<reference evidence="2 3" key="1">
    <citation type="journal article" date="2021" name="Int. J. Syst. Evol. Microbiol.">
        <title>Halobaculum halophilum sp. nov. and Halobaculum salinum sp. nov., isolated from salt lake and saline soil.</title>
        <authorList>
            <person name="Cui H.L."/>
            <person name="Shi X.W."/>
            <person name="Yin X.M."/>
            <person name="Yang X.Y."/>
            <person name="Hou J."/>
            <person name="Zhu L."/>
        </authorList>
    </citation>
    <scope>NUCLEOTIDE SEQUENCE [LARGE SCALE GENOMIC DNA]</scope>
    <source>
        <strain evidence="2 3">NBRC 109044</strain>
    </source>
</reference>
<evidence type="ECO:0000313" key="3">
    <source>
        <dbReference type="Proteomes" id="UP000826254"/>
    </source>
</evidence>
<feature type="compositionally biased region" description="Basic and acidic residues" evidence="1">
    <location>
        <begin position="7"/>
        <end position="24"/>
    </location>
</feature>
<dbReference type="EMBL" id="CP081958">
    <property type="protein sequence ID" value="QZP37048.1"/>
    <property type="molecule type" value="Genomic_DNA"/>
</dbReference>
<gene>
    <name evidence="2" type="ORF">K6T50_12210</name>
</gene>
<keyword evidence="3" id="KW-1185">Reference proteome</keyword>
<evidence type="ECO:0000256" key="1">
    <source>
        <dbReference type="SAM" id="MobiDB-lite"/>
    </source>
</evidence>
<dbReference type="RefSeq" id="WP_222606863.1">
    <property type="nucleotide sequence ID" value="NZ_CP081958.1"/>
</dbReference>
<dbReference type="GeneID" id="67178918"/>
<protein>
    <submittedName>
        <fullName evidence="2">Uncharacterized protein</fullName>
    </submittedName>
</protein>
<dbReference type="Proteomes" id="UP000826254">
    <property type="component" value="Chromosome"/>
</dbReference>
<evidence type="ECO:0000313" key="2">
    <source>
        <dbReference type="EMBL" id="QZP37048.1"/>
    </source>
</evidence>
<feature type="region of interest" description="Disordered" evidence="1">
    <location>
        <begin position="1"/>
        <end position="49"/>
    </location>
</feature>
<sequence>MTDEELAEFKESMEEQGEELREALAEDLGGDPEDYRAGGKRIAGGGDEE</sequence>
<dbReference type="AlphaFoldDB" id="A0A8T8WB35"/>
<dbReference type="KEGG" id="hmp:K6T50_12210"/>
<accession>A0A8T8WB35</accession>
<proteinExistence type="predicted"/>
<organism evidence="2 3">
    <name type="scientific">Halobaculum magnesiiphilum</name>
    <dbReference type="NCBI Taxonomy" id="1017351"/>
    <lineage>
        <taxon>Archaea</taxon>
        <taxon>Methanobacteriati</taxon>
        <taxon>Methanobacteriota</taxon>
        <taxon>Stenosarchaea group</taxon>
        <taxon>Halobacteria</taxon>
        <taxon>Halobacteriales</taxon>
        <taxon>Haloferacaceae</taxon>
        <taxon>Halobaculum</taxon>
    </lineage>
</organism>
<name>A0A8T8WB35_9EURY</name>